<dbReference type="InterPro" id="IPR041780">
    <property type="entry name" value="MPP_PrpE-like"/>
</dbReference>
<name>A0ABR8XGU6_9BACL</name>
<protein>
    <submittedName>
        <fullName evidence="2">Metallophosphoesterase</fullName>
    </submittedName>
</protein>
<organism evidence="2 3">
    <name type="scientific">Ureibacillus galli</name>
    <dbReference type="NCBI Taxonomy" id="2762222"/>
    <lineage>
        <taxon>Bacteria</taxon>
        <taxon>Bacillati</taxon>
        <taxon>Bacillota</taxon>
        <taxon>Bacilli</taxon>
        <taxon>Bacillales</taxon>
        <taxon>Caryophanaceae</taxon>
        <taxon>Ureibacillus</taxon>
    </lineage>
</organism>
<dbReference type="RefSeq" id="WP_191708858.1">
    <property type="nucleotide sequence ID" value="NZ_JACSQA010000040.1"/>
</dbReference>
<dbReference type="EMBL" id="JACSQA010000040">
    <property type="protein sequence ID" value="MBD8028452.1"/>
    <property type="molecule type" value="Genomic_DNA"/>
</dbReference>
<dbReference type="CDD" id="cd07423">
    <property type="entry name" value="MPP_Prp_like"/>
    <property type="match status" value="1"/>
</dbReference>
<dbReference type="InterPro" id="IPR029052">
    <property type="entry name" value="Metallo-depent_PP-like"/>
</dbReference>
<dbReference type="Gene3D" id="3.60.21.10">
    <property type="match status" value="1"/>
</dbReference>
<dbReference type="InterPro" id="IPR004843">
    <property type="entry name" value="Calcineurin-like_PHP"/>
</dbReference>
<evidence type="ECO:0000259" key="1">
    <source>
        <dbReference type="Pfam" id="PF00149"/>
    </source>
</evidence>
<comment type="caution">
    <text evidence="2">The sequence shown here is derived from an EMBL/GenBank/DDBJ whole genome shotgun (WGS) entry which is preliminary data.</text>
</comment>
<sequence>MRFEVGEGIDIIGDIHACFDEFLLLLKKLGYQQNKKGYFNHPNGRKLVSLGDVMSRGPKSIESMTFFLEHVEAGLAYMIDSNHGWKIARWLDGRNVQLRHGDENVAEEFKQFEEKYGTNKTKDLKAKLKKLLMDAPSHYIFTEKGKEKLVCTHAGIKDEYIGKENNKIKNFCRYGDVAGMDEKGKPIRRNWFEKHDNKLLIVWGHDPKPEPLIINNTINIDQGVVFGGKLTCFRYPEKQFIFVEAMKNYSGKNDLNNPLYKYETH</sequence>
<dbReference type="PANTHER" id="PTHR42850">
    <property type="entry name" value="METALLOPHOSPHOESTERASE"/>
    <property type="match status" value="1"/>
</dbReference>
<accession>A0ABR8XGU6</accession>
<feature type="domain" description="Calcineurin-like phosphoesterase" evidence="1">
    <location>
        <begin position="9"/>
        <end position="209"/>
    </location>
</feature>
<dbReference type="InterPro" id="IPR050126">
    <property type="entry name" value="Ap4A_hydrolase"/>
</dbReference>
<dbReference type="PANTHER" id="PTHR42850:SF7">
    <property type="entry name" value="BIS(5'-NUCLEOSYL)-TETRAPHOSPHATASE PRPE [ASYMMETRICAL]"/>
    <property type="match status" value="1"/>
</dbReference>
<dbReference type="Pfam" id="PF00149">
    <property type="entry name" value="Metallophos"/>
    <property type="match status" value="1"/>
</dbReference>
<dbReference type="SUPFAM" id="SSF56300">
    <property type="entry name" value="Metallo-dependent phosphatases"/>
    <property type="match status" value="1"/>
</dbReference>
<evidence type="ECO:0000313" key="2">
    <source>
        <dbReference type="EMBL" id="MBD8028452.1"/>
    </source>
</evidence>
<reference evidence="2 3" key="1">
    <citation type="submission" date="2020-08" db="EMBL/GenBank/DDBJ databases">
        <title>A Genomic Blueprint of the Chicken Gut Microbiome.</title>
        <authorList>
            <person name="Gilroy R."/>
            <person name="Ravi A."/>
            <person name="Getino M."/>
            <person name="Pursley I."/>
            <person name="Horton D.L."/>
            <person name="Alikhan N.-F."/>
            <person name="Baker D."/>
            <person name="Gharbi K."/>
            <person name="Hall N."/>
            <person name="Watson M."/>
            <person name="Adriaenssens E.M."/>
            <person name="Foster-Nyarko E."/>
            <person name="Jarju S."/>
            <person name="Secka A."/>
            <person name="Antonio M."/>
            <person name="Oren A."/>
            <person name="Chaudhuri R."/>
            <person name="La Ragione R.M."/>
            <person name="Hildebrand F."/>
            <person name="Pallen M.J."/>
        </authorList>
    </citation>
    <scope>NUCLEOTIDE SEQUENCE [LARGE SCALE GENOMIC DNA]</scope>
    <source>
        <strain evidence="2 3">Re31</strain>
    </source>
</reference>
<keyword evidence="3" id="KW-1185">Reference proteome</keyword>
<dbReference type="Proteomes" id="UP000640930">
    <property type="component" value="Unassembled WGS sequence"/>
</dbReference>
<evidence type="ECO:0000313" key="3">
    <source>
        <dbReference type="Proteomes" id="UP000640930"/>
    </source>
</evidence>
<gene>
    <name evidence="2" type="ORF">H9636_17580</name>
</gene>
<proteinExistence type="predicted"/>